<reference evidence="4" key="1">
    <citation type="journal article" date="2021" name="Microbiol. Resour. Announc.">
        <title>LGAAP: Leishmaniinae Genome Assembly and Annotation Pipeline.</title>
        <authorList>
            <person name="Almutairi H."/>
            <person name="Urbaniak M.D."/>
            <person name="Bates M.D."/>
            <person name="Jariyapan N."/>
            <person name="Kwakye-Nuako G."/>
            <person name="Thomaz-Soccol V."/>
            <person name="Al-Salem W.S."/>
            <person name="Dillon R.J."/>
            <person name="Bates P.A."/>
            <person name="Gatherer D."/>
        </authorList>
    </citation>
    <scope>NUCLEOTIDE SEQUENCE [LARGE SCALE GENOMIC DNA]</scope>
</reference>
<gene>
    <name evidence="3" type="ORF">LSCM1_07732</name>
</gene>
<dbReference type="GeneID" id="92517603"/>
<feature type="compositionally biased region" description="Basic and acidic residues" evidence="1">
    <location>
        <begin position="222"/>
        <end position="237"/>
    </location>
</feature>
<dbReference type="KEGG" id="lmat:92517603"/>
<feature type="compositionally biased region" description="Polar residues" evidence="1">
    <location>
        <begin position="302"/>
        <end position="313"/>
    </location>
</feature>
<sequence length="392" mass="40977">MVLTASCDALYFPSEPRDNVLTLQWSTQDAPQEPNTSVIFKVKCTAPQLFHALPRYGALLLADATGAAMSSSNQMATITFSRRENHSGGDGSGGASPSAVNRQAAPTMTRPSRASSATPGGPLYQERFAIEYVVISSEPLAFQQILSARADTARLTEVVKNVWSLIASGAIPRAHLSTQAGINLKVYMENVVLQRSDPAPSGGDEATKIVVPPEARLVPVASERRGRQAHDATDSSRSRPVGAPSPQLSSGGYGAGGPGSVSPAPRRKPADELRVLREEINSMRRESVTSTGTASGSVLSSYSPPVSAPNNQPRGREGTAAVKAPSTPGAAGANSCDDLIMKFDLGGRGSGGGACAANKEGLKVYVLLLLMLALYGGILFMRRSATRDIESG</sequence>
<keyword evidence="2" id="KW-1133">Transmembrane helix</keyword>
<evidence type="ECO:0000313" key="4">
    <source>
        <dbReference type="Proteomes" id="UP000673552"/>
    </source>
</evidence>
<accession>A0A836GS01</accession>
<dbReference type="AlphaFoldDB" id="A0A836GS01"/>
<feature type="transmembrane region" description="Helical" evidence="2">
    <location>
        <begin position="364"/>
        <end position="381"/>
    </location>
</feature>
<dbReference type="OrthoDB" id="264396at2759"/>
<evidence type="ECO:0000256" key="2">
    <source>
        <dbReference type="SAM" id="Phobius"/>
    </source>
</evidence>
<dbReference type="EMBL" id="JAFEUZ010000005">
    <property type="protein sequence ID" value="KAG5487062.1"/>
    <property type="molecule type" value="Genomic_DNA"/>
</dbReference>
<proteinExistence type="predicted"/>
<keyword evidence="2" id="KW-0472">Membrane</keyword>
<organism evidence="3 4">
    <name type="scientific">Leishmania martiniquensis</name>
    <dbReference type="NCBI Taxonomy" id="1580590"/>
    <lineage>
        <taxon>Eukaryota</taxon>
        <taxon>Discoba</taxon>
        <taxon>Euglenozoa</taxon>
        <taxon>Kinetoplastea</taxon>
        <taxon>Metakinetoplastina</taxon>
        <taxon>Trypanosomatida</taxon>
        <taxon>Trypanosomatidae</taxon>
        <taxon>Leishmaniinae</taxon>
        <taxon>Leishmania</taxon>
    </lineage>
</organism>
<feature type="region of interest" description="Disordered" evidence="1">
    <location>
        <begin position="195"/>
        <end position="329"/>
    </location>
</feature>
<protein>
    <submittedName>
        <fullName evidence="3">Uncharacterized protein</fullName>
    </submittedName>
</protein>
<comment type="caution">
    <text evidence="3">The sequence shown here is derived from an EMBL/GenBank/DDBJ whole genome shotgun (WGS) entry which is preliminary data.</text>
</comment>
<evidence type="ECO:0000313" key="3">
    <source>
        <dbReference type="EMBL" id="KAG5487062.1"/>
    </source>
</evidence>
<dbReference type="Proteomes" id="UP000673552">
    <property type="component" value="Unassembled WGS sequence"/>
</dbReference>
<keyword evidence="4" id="KW-1185">Reference proteome</keyword>
<dbReference type="RefSeq" id="XP_067181296.1">
    <property type="nucleotide sequence ID" value="XM_067325091.1"/>
</dbReference>
<feature type="region of interest" description="Disordered" evidence="1">
    <location>
        <begin position="83"/>
        <end position="120"/>
    </location>
</feature>
<name>A0A836GS01_9TRYP</name>
<feature type="compositionally biased region" description="Low complexity" evidence="1">
    <location>
        <begin position="288"/>
        <end position="301"/>
    </location>
</feature>
<evidence type="ECO:0000256" key="1">
    <source>
        <dbReference type="SAM" id="MobiDB-lite"/>
    </source>
</evidence>
<keyword evidence="2" id="KW-0812">Transmembrane</keyword>
<feature type="compositionally biased region" description="Basic and acidic residues" evidence="1">
    <location>
        <begin position="268"/>
        <end position="287"/>
    </location>
</feature>
<feature type="compositionally biased region" description="Polar residues" evidence="1">
    <location>
        <begin position="100"/>
        <end position="118"/>
    </location>
</feature>
<reference evidence="4" key="2">
    <citation type="journal article" date="2021" name="Sci. Data">
        <title>Chromosome-scale genome sequencing, assembly and annotation of six genomes from subfamily Leishmaniinae.</title>
        <authorList>
            <person name="Almutairi H."/>
            <person name="Urbaniak M.D."/>
            <person name="Bates M.D."/>
            <person name="Jariyapan N."/>
            <person name="Kwakye-Nuako G."/>
            <person name="Thomaz Soccol V."/>
            <person name="Al-Salem W.S."/>
            <person name="Dillon R.J."/>
            <person name="Bates P.A."/>
            <person name="Gatherer D."/>
        </authorList>
    </citation>
    <scope>NUCLEOTIDE SEQUENCE [LARGE SCALE GENOMIC DNA]</scope>
</reference>